<dbReference type="Gene3D" id="3.40.50.150">
    <property type="entry name" value="Vaccinia Virus protein VP39"/>
    <property type="match status" value="1"/>
</dbReference>
<feature type="non-terminal residue" evidence="1">
    <location>
        <position position="378"/>
    </location>
</feature>
<evidence type="ECO:0000313" key="1">
    <source>
        <dbReference type="EMBL" id="BAE98074.1"/>
    </source>
</evidence>
<dbReference type="AlphaFoldDB" id="Q0WZC5"/>
<proteinExistence type="predicted"/>
<reference evidence="1" key="1">
    <citation type="journal article" date="2006" name="Int. J. Food Microbiol.">
        <title>Monitoring the cell number of Lactococcus lactis subsp. cremoris FC in human feces by real-time PCR with strain-specific primers designed using the RAPD technique.</title>
        <authorList>
            <person name="Maruo T."/>
            <person name="Sakamoto M."/>
            <person name="Toda T."/>
            <person name="Benno Y."/>
        </authorList>
    </citation>
    <scope>NUCLEOTIDE SEQUENCE</scope>
    <source>
        <strain evidence="1">FC</strain>
    </source>
</reference>
<sequence>MHDSKGITIWQPVERKLSWSQAVDYLSEAVAKDVYLSSKDKLEYEEWKSHPKNIDYAQARWQEEDLSSEKEQQTEISLFDFENDTIETVIPESEPLNNGLNNEKHSEIITRHVDEAINSSDLEQTPSISEPLLDYSFPDESIYALKMADKVKDNLKALTLLKHLNSEQRKATAPEQEILARYVGWGGLANIFFDESNPRFKEERQQLRELVTTDEYHHMRKSSLTAYYTDPQIITALYQQLETLGFKGGRMLDPSMGSGNFFSALPEDLKAKTERYGVELDPLSGALSQQLHQGTQIQVTGFEKTNFAKGSMDVVTTNVPFGSLMIADERYEANYAIHDYFIKKSLDLVREGGFVAVITSTFTMDKQNDSLEKSLPQP</sequence>
<dbReference type="PANTHER" id="PTHR41313:SF1">
    <property type="entry name" value="DNA METHYLASE ADENINE-SPECIFIC DOMAIN-CONTAINING PROTEIN"/>
    <property type="match status" value="1"/>
</dbReference>
<keyword evidence="1" id="KW-0489">Methyltransferase</keyword>
<dbReference type="SUPFAM" id="SSF53335">
    <property type="entry name" value="S-adenosyl-L-methionine-dependent methyltransferases"/>
    <property type="match status" value="1"/>
</dbReference>
<dbReference type="EMBL" id="AB232917">
    <property type="protein sequence ID" value="BAE98074.1"/>
    <property type="molecule type" value="Genomic_DNA"/>
</dbReference>
<organism evidence="1">
    <name type="scientific">Lactococcus lactis subsp. cremoris</name>
    <name type="common">Streptococcus cremoris</name>
    <dbReference type="NCBI Taxonomy" id="1359"/>
    <lineage>
        <taxon>Bacteria</taxon>
        <taxon>Bacillati</taxon>
        <taxon>Bacillota</taxon>
        <taxon>Bacilli</taxon>
        <taxon>Lactobacillales</taxon>
        <taxon>Streptococcaceae</taxon>
        <taxon>Lactococcus</taxon>
    </lineage>
</organism>
<dbReference type="GO" id="GO:0032259">
    <property type="term" value="P:methylation"/>
    <property type="evidence" value="ECO:0007669"/>
    <property type="project" value="UniProtKB-KW"/>
</dbReference>
<dbReference type="GO" id="GO:0008168">
    <property type="term" value="F:methyltransferase activity"/>
    <property type="evidence" value="ECO:0007669"/>
    <property type="project" value="UniProtKB-KW"/>
</dbReference>
<dbReference type="InterPro" id="IPR029063">
    <property type="entry name" value="SAM-dependent_MTases_sf"/>
</dbReference>
<accession>Q0WZC5</accession>
<dbReference type="PANTHER" id="PTHR41313">
    <property type="entry name" value="ADENINE-SPECIFIC METHYLTRANSFERASE"/>
    <property type="match status" value="1"/>
</dbReference>
<protein>
    <submittedName>
        <fullName evidence="1">DNA methylase</fullName>
    </submittedName>
</protein>
<dbReference type="InterPro" id="IPR052933">
    <property type="entry name" value="DNA_Protect_Modify"/>
</dbReference>
<keyword evidence="1" id="KW-0808">Transferase</keyword>
<dbReference type="PRINTS" id="PR00507">
    <property type="entry name" value="N12N6MTFRASE"/>
</dbReference>
<name>Q0WZC5_LACLC</name>